<keyword evidence="1" id="KW-0808">Transferase</keyword>
<proteinExistence type="predicted"/>
<name>A0A6P2CFA5_9NOCA</name>
<dbReference type="EMBL" id="QRCM01000001">
    <property type="protein sequence ID" value="TXG91042.1"/>
    <property type="molecule type" value="Genomic_DNA"/>
</dbReference>
<dbReference type="AlphaFoldDB" id="A0A6P2CFA5"/>
<comment type="caution">
    <text evidence="1">The sequence shown here is derived from an EMBL/GenBank/DDBJ whole genome shotgun (WGS) entry which is preliminary data.</text>
</comment>
<gene>
    <name evidence="1" type="ORF">DW322_13450</name>
</gene>
<dbReference type="Proteomes" id="UP000471120">
    <property type="component" value="Unassembled WGS sequence"/>
</dbReference>
<organism evidence="1 2">
    <name type="scientific">Rhodococcus rhodnii</name>
    <dbReference type="NCBI Taxonomy" id="38312"/>
    <lineage>
        <taxon>Bacteria</taxon>
        <taxon>Bacillati</taxon>
        <taxon>Actinomycetota</taxon>
        <taxon>Actinomycetes</taxon>
        <taxon>Mycobacteriales</taxon>
        <taxon>Nocardiaceae</taxon>
        <taxon>Rhodococcus</taxon>
    </lineage>
</organism>
<dbReference type="GO" id="GO:0016301">
    <property type="term" value="F:kinase activity"/>
    <property type="evidence" value="ECO:0007669"/>
    <property type="project" value="UniProtKB-KW"/>
</dbReference>
<evidence type="ECO:0000313" key="1">
    <source>
        <dbReference type="EMBL" id="TXG91042.1"/>
    </source>
</evidence>
<keyword evidence="1" id="KW-0418">Kinase</keyword>
<evidence type="ECO:0000313" key="2">
    <source>
        <dbReference type="Proteomes" id="UP000471120"/>
    </source>
</evidence>
<dbReference type="Gene3D" id="3.40.50.300">
    <property type="entry name" value="P-loop containing nucleotide triphosphate hydrolases"/>
    <property type="match status" value="1"/>
</dbReference>
<protein>
    <submittedName>
        <fullName evidence="1">Uridine kinase</fullName>
    </submittedName>
</protein>
<accession>A0A6P2CFA5</accession>
<sequence length="204" mass="22677">MVLYRPTTRSALAREVAGRARLARPRAVVAVSAPDAARPGELAAEIADAEIAEGGSADVVDLHDYVRPASLRLEYGHRDELSYRTAWFDYAGLDREVVRALHDRGEWLPRLWDERTDRSAREHTVAARGRHTLVVFGPMLLGQGLGFDVTVRLAMTERTLRRLTDDEWTVAPLLAADKDAPPADVEVRWDHPDRPAVRTGTAVP</sequence>
<dbReference type="InterPro" id="IPR027417">
    <property type="entry name" value="P-loop_NTPase"/>
</dbReference>
<dbReference type="RefSeq" id="WP_010838829.1">
    <property type="nucleotide sequence ID" value="NZ_QRCM01000001.1"/>
</dbReference>
<reference evidence="1 2" key="1">
    <citation type="submission" date="2018-07" db="EMBL/GenBank/DDBJ databases">
        <title>Genome sequence of Rhodococcus rhodnii ATCC 35071 from Rhodnius prolixus.</title>
        <authorList>
            <person name="Patel V."/>
            <person name="Vogel K.J."/>
        </authorList>
    </citation>
    <scope>NUCLEOTIDE SEQUENCE [LARGE SCALE GENOMIC DNA]</scope>
    <source>
        <strain evidence="1 2">ATCC 35071</strain>
    </source>
</reference>